<dbReference type="Ensembl" id="ENSCINT00000018358.3">
    <property type="protein sequence ID" value="ENSCINP00000018358.3"/>
    <property type="gene ID" value="ENSCING00000009043.3"/>
</dbReference>
<dbReference type="GO" id="GO:0005979">
    <property type="term" value="P:regulation of glycogen biosynthetic process"/>
    <property type="evidence" value="ECO:0000318"/>
    <property type="project" value="GO_Central"/>
</dbReference>
<dbReference type="Gene3D" id="2.60.40.2440">
    <property type="entry name" value="Carbohydrate binding type-21 domain"/>
    <property type="match status" value="1"/>
</dbReference>
<dbReference type="OMA" id="VEHHATH"/>
<gene>
    <name evidence="3" type="primary">LOC100187165</name>
</gene>
<reference evidence="4" key="1">
    <citation type="journal article" date="2002" name="Science">
        <title>The draft genome of Ciona intestinalis: insights into chordate and vertebrate origins.</title>
        <authorList>
            <person name="Dehal P."/>
            <person name="Satou Y."/>
            <person name="Campbell R.K."/>
            <person name="Chapman J."/>
            <person name="Degnan B."/>
            <person name="De Tomaso A."/>
            <person name="Davidson B."/>
            <person name="Di Gregorio A."/>
            <person name="Gelpke M."/>
            <person name="Goodstein D.M."/>
            <person name="Harafuji N."/>
            <person name="Hastings K.E."/>
            <person name="Ho I."/>
            <person name="Hotta K."/>
            <person name="Huang W."/>
            <person name="Kawashima T."/>
            <person name="Lemaire P."/>
            <person name="Martinez D."/>
            <person name="Meinertzhagen I.A."/>
            <person name="Necula S."/>
            <person name="Nonaka M."/>
            <person name="Putnam N."/>
            <person name="Rash S."/>
            <person name="Saiga H."/>
            <person name="Satake M."/>
            <person name="Terry A."/>
            <person name="Yamada L."/>
            <person name="Wang H.G."/>
            <person name="Awazu S."/>
            <person name="Azumi K."/>
            <person name="Boore J."/>
            <person name="Branno M."/>
            <person name="Chin-Bow S."/>
            <person name="DeSantis R."/>
            <person name="Doyle S."/>
            <person name="Francino P."/>
            <person name="Keys D.N."/>
            <person name="Haga S."/>
            <person name="Hayashi H."/>
            <person name="Hino K."/>
            <person name="Imai K.S."/>
            <person name="Inaba K."/>
            <person name="Kano S."/>
            <person name="Kobayashi K."/>
            <person name="Kobayashi M."/>
            <person name="Lee B.I."/>
            <person name="Makabe K.W."/>
            <person name="Manohar C."/>
            <person name="Matassi G."/>
            <person name="Medina M."/>
            <person name="Mochizuki Y."/>
            <person name="Mount S."/>
            <person name="Morishita T."/>
            <person name="Miura S."/>
            <person name="Nakayama A."/>
            <person name="Nishizaka S."/>
            <person name="Nomoto H."/>
            <person name="Ohta F."/>
            <person name="Oishi K."/>
            <person name="Rigoutsos I."/>
            <person name="Sano M."/>
            <person name="Sasaki A."/>
            <person name="Sasakura Y."/>
            <person name="Shoguchi E."/>
            <person name="Shin-i T."/>
            <person name="Spagnuolo A."/>
            <person name="Stainier D."/>
            <person name="Suzuki M.M."/>
            <person name="Tassy O."/>
            <person name="Takatori N."/>
            <person name="Tokuoka M."/>
            <person name="Yagi K."/>
            <person name="Yoshizaki F."/>
            <person name="Wada S."/>
            <person name="Zhang C."/>
            <person name="Hyatt P.D."/>
            <person name="Larimer F."/>
            <person name="Detter C."/>
            <person name="Doggett N."/>
            <person name="Glavina T."/>
            <person name="Hawkins T."/>
            <person name="Richardson P."/>
            <person name="Lucas S."/>
            <person name="Kohara Y."/>
            <person name="Levine M."/>
            <person name="Satoh N."/>
            <person name="Rokhsar D.S."/>
        </authorList>
    </citation>
    <scope>NUCLEOTIDE SEQUENCE [LARGE SCALE GENOMIC DNA]</scope>
</reference>
<dbReference type="PANTHER" id="PTHR12307:SF53">
    <property type="entry name" value="PROTEIN PHOSPHATASE 1 REGULATORY SUBUNIT"/>
    <property type="match status" value="1"/>
</dbReference>
<evidence type="ECO:0000259" key="2">
    <source>
        <dbReference type="PROSITE" id="PS51159"/>
    </source>
</evidence>
<dbReference type="PROSITE" id="PS51159">
    <property type="entry name" value="CBM21"/>
    <property type="match status" value="1"/>
</dbReference>
<dbReference type="GeneTree" id="ENSGT00940000167083"/>
<keyword evidence="4" id="KW-1185">Reference proteome</keyword>
<proteinExistence type="predicted"/>
<dbReference type="GeneID" id="100187165"/>
<dbReference type="STRING" id="7719.ENSCINP00000018358"/>
<organism evidence="3 4">
    <name type="scientific">Ciona intestinalis</name>
    <name type="common">Transparent sea squirt</name>
    <name type="synonym">Ascidia intestinalis</name>
    <dbReference type="NCBI Taxonomy" id="7719"/>
    <lineage>
        <taxon>Eukaryota</taxon>
        <taxon>Metazoa</taxon>
        <taxon>Chordata</taxon>
        <taxon>Tunicata</taxon>
        <taxon>Ascidiacea</taxon>
        <taxon>Phlebobranchia</taxon>
        <taxon>Cionidae</taxon>
        <taxon>Ciona</taxon>
    </lineage>
</organism>
<dbReference type="InterPro" id="IPR038175">
    <property type="entry name" value="CBM21_dom_sf"/>
</dbReference>
<evidence type="ECO:0000256" key="1">
    <source>
        <dbReference type="SAM" id="MobiDB-lite"/>
    </source>
</evidence>
<dbReference type="PANTHER" id="PTHR12307">
    <property type="entry name" value="PROTEIN PHOSPHATASE 1 REGULATORY SUBUNIT"/>
    <property type="match status" value="1"/>
</dbReference>
<sequence>MLVPNDQHPNDEEPGMIDSLSSPASNEVDAVQTVLTVEATSTFSPSKDVPRRGTGELKRQLSDPAMPATTQNDNFKERTGNDKELEDCEMLEQNDLFCNEEPLTTHSDETGVFDMTDILDNLDDKVFVDKTPRKANASGTEEKQQAQASTEDELEVFHVPNPVRRSRSDTDNGCVTHAASTVRRRKSVHFADSRGLDLEVRISFKQDDHNVPPRLKEALDKVRAQVDGEPSGMELYAGGSFDTVRTHFSLNVNFQQPFLDPSFQRRISSQNVCLESISILPFSLSLTGVIRVVNLEFQKQVFVRYTANKWRSFSDIPACFVSTVHNFNQDQFSFHCVAPSDIQSNDVIEMAVGYRLPLSGRTFWDNNNGRNYAISYVEHHATHSDTALMT</sequence>
<accession>A0A1W5B9N3</accession>
<reference evidence="3" key="2">
    <citation type="journal article" date="2008" name="Genome Biol.">
        <title>Improved genome assembly and evidence-based global gene model set for the chordate Ciona intestinalis: new insight into intron and operon populations.</title>
        <authorList>
            <person name="Satou Y."/>
            <person name="Mineta K."/>
            <person name="Ogasawara M."/>
            <person name="Sasakura Y."/>
            <person name="Shoguchi E."/>
            <person name="Ueno K."/>
            <person name="Yamada L."/>
            <person name="Matsumoto J."/>
            <person name="Wasserscheid J."/>
            <person name="Dewar K."/>
            <person name="Wiley G.B."/>
            <person name="Macmil S.L."/>
            <person name="Roe B.A."/>
            <person name="Zeller R.W."/>
            <person name="Hastings K.E."/>
            <person name="Lemaire P."/>
            <person name="Lindquist E."/>
            <person name="Endo T."/>
            <person name="Hotta K."/>
            <person name="Inaba K."/>
        </authorList>
    </citation>
    <scope>NUCLEOTIDE SEQUENCE [LARGE SCALE GENOMIC DNA]</scope>
    <source>
        <strain evidence="3">wild type</strain>
    </source>
</reference>
<reference evidence="3" key="3">
    <citation type="submission" date="2025-08" db="UniProtKB">
        <authorList>
            <consortium name="Ensembl"/>
        </authorList>
    </citation>
    <scope>IDENTIFICATION</scope>
</reference>
<feature type="region of interest" description="Disordered" evidence="1">
    <location>
        <begin position="39"/>
        <end position="79"/>
    </location>
</feature>
<feature type="domain" description="CBM21" evidence="2">
    <location>
        <begin position="264"/>
        <end position="375"/>
    </location>
</feature>
<dbReference type="OrthoDB" id="8942186at2759"/>
<dbReference type="InterPro" id="IPR005036">
    <property type="entry name" value="CBM21_dom"/>
</dbReference>
<protein>
    <submittedName>
        <fullName evidence="3">Protein phosphatase 1 regulatory subunit 3B-like</fullName>
    </submittedName>
</protein>
<dbReference type="Pfam" id="PF03370">
    <property type="entry name" value="CBM_21"/>
    <property type="match status" value="1"/>
</dbReference>
<feature type="compositionally biased region" description="Basic and acidic residues" evidence="1">
    <location>
        <begin position="48"/>
        <end position="61"/>
    </location>
</feature>
<name>A0A1W5B9N3_CIOIN</name>
<dbReference type="AlphaFoldDB" id="A0A1W5B9N3"/>
<reference evidence="3" key="4">
    <citation type="submission" date="2025-09" db="UniProtKB">
        <authorList>
            <consortium name="Ensembl"/>
        </authorList>
    </citation>
    <scope>IDENTIFICATION</scope>
</reference>
<dbReference type="InterPro" id="IPR050782">
    <property type="entry name" value="PP1_regulatory_subunit_3"/>
</dbReference>
<dbReference type="Proteomes" id="UP000008144">
    <property type="component" value="Chromosome 3"/>
</dbReference>
<dbReference type="InParanoid" id="A0A1W5B9N3"/>
<dbReference type="GO" id="GO:2001069">
    <property type="term" value="F:glycogen binding"/>
    <property type="evidence" value="ECO:0000318"/>
    <property type="project" value="GO_Central"/>
</dbReference>
<dbReference type="EMBL" id="EAAA01001773">
    <property type="status" value="NOT_ANNOTATED_CDS"/>
    <property type="molecule type" value="Genomic_DNA"/>
</dbReference>
<dbReference type="GO" id="GO:0000164">
    <property type="term" value="C:protein phosphatase type 1 complex"/>
    <property type="evidence" value="ECO:0000318"/>
    <property type="project" value="GO_Central"/>
</dbReference>
<dbReference type="RefSeq" id="XP_018666757.1">
    <property type="nucleotide sequence ID" value="XM_018811212.2"/>
</dbReference>
<accession>F6R6V8</accession>
<feature type="region of interest" description="Disordered" evidence="1">
    <location>
        <begin position="132"/>
        <end position="154"/>
    </location>
</feature>
<feature type="region of interest" description="Disordered" evidence="1">
    <location>
        <begin position="1"/>
        <end position="27"/>
    </location>
</feature>
<dbReference type="GO" id="GO:0008157">
    <property type="term" value="F:protein phosphatase 1 binding"/>
    <property type="evidence" value="ECO:0000318"/>
    <property type="project" value="GO_Central"/>
</dbReference>
<evidence type="ECO:0000313" key="3">
    <source>
        <dbReference type="Ensembl" id="ENSCINP00000018358.3"/>
    </source>
</evidence>
<evidence type="ECO:0000313" key="4">
    <source>
        <dbReference type="Proteomes" id="UP000008144"/>
    </source>
</evidence>